<dbReference type="AlphaFoldDB" id="A0A0A0D2N5"/>
<accession>A0A0A0D2N5</accession>
<reference evidence="1 2" key="1">
    <citation type="submission" date="2014-01" db="EMBL/GenBank/DDBJ databases">
        <title>Genome sequence determination for a cystic fibrosis isolate, Inquilinus limosus.</title>
        <authorList>
            <person name="Pino M."/>
            <person name="Di Conza J."/>
            <person name="Gutkind G."/>
        </authorList>
    </citation>
    <scope>NUCLEOTIDE SEQUENCE [LARGE SCALE GENOMIC DNA]</scope>
    <source>
        <strain evidence="1 2">MP06</strain>
    </source>
</reference>
<dbReference type="OrthoDB" id="7358415at2"/>
<dbReference type="EMBL" id="JANX01000241">
    <property type="protein sequence ID" value="KGM32966.1"/>
    <property type="molecule type" value="Genomic_DNA"/>
</dbReference>
<sequence length="119" mass="12361">MAELRSSLALILVLSGCAGVPSATPDPALAEKVRSLMGGDICSDRVAGALAARHLTAAGISGIERTPVTPGYPTEYSLAQRQAWVRQPGQPGAVVVQYDQQSCRIALVYARDGATLPDA</sequence>
<protein>
    <recommendedName>
        <fullName evidence="3">Lipoprotein</fullName>
    </recommendedName>
</protein>
<organism evidence="1 2">
    <name type="scientific">Inquilinus limosus MP06</name>
    <dbReference type="NCBI Taxonomy" id="1398085"/>
    <lineage>
        <taxon>Bacteria</taxon>
        <taxon>Pseudomonadati</taxon>
        <taxon>Pseudomonadota</taxon>
        <taxon>Alphaproteobacteria</taxon>
        <taxon>Rhodospirillales</taxon>
        <taxon>Rhodospirillaceae</taxon>
        <taxon>Inquilinus</taxon>
    </lineage>
</organism>
<dbReference type="RefSeq" id="WP_034840964.1">
    <property type="nucleotide sequence ID" value="NZ_JANX01000241.1"/>
</dbReference>
<gene>
    <name evidence="1" type="ORF">P409_18370</name>
</gene>
<comment type="caution">
    <text evidence="1">The sequence shown here is derived from an EMBL/GenBank/DDBJ whole genome shotgun (WGS) entry which is preliminary data.</text>
</comment>
<name>A0A0A0D2N5_9PROT</name>
<dbReference type="PROSITE" id="PS51257">
    <property type="entry name" value="PROKAR_LIPOPROTEIN"/>
    <property type="match status" value="1"/>
</dbReference>
<evidence type="ECO:0000313" key="1">
    <source>
        <dbReference type="EMBL" id="KGM32966.1"/>
    </source>
</evidence>
<evidence type="ECO:0008006" key="3">
    <source>
        <dbReference type="Google" id="ProtNLM"/>
    </source>
</evidence>
<evidence type="ECO:0000313" key="2">
    <source>
        <dbReference type="Proteomes" id="UP000029995"/>
    </source>
</evidence>
<proteinExistence type="predicted"/>
<dbReference type="Proteomes" id="UP000029995">
    <property type="component" value="Unassembled WGS sequence"/>
</dbReference>